<gene>
    <name evidence="2" type="ORF">NQ318_000779</name>
</gene>
<dbReference type="GO" id="GO:0003676">
    <property type="term" value="F:nucleic acid binding"/>
    <property type="evidence" value="ECO:0007669"/>
    <property type="project" value="InterPro"/>
</dbReference>
<evidence type="ECO:0000313" key="2">
    <source>
        <dbReference type="EMBL" id="KAJ8954545.1"/>
    </source>
</evidence>
<evidence type="ECO:0000259" key="1">
    <source>
        <dbReference type="SMART" id="SM00451"/>
    </source>
</evidence>
<dbReference type="EMBL" id="JAPWTK010000047">
    <property type="protein sequence ID" value="KAJ8954545.1"/>
    <property type="molecule type" value="Genomic_DNA"/>
</dbReference>
<dbReference type="AlphaFoldDB" id="A0AAV8YV58"/>
<keyword evidence="3" id="KW-1185">Reference proteome</keyword>
<name>A0AAV8YV58_9CUCU</name>
<accession>A0AAV8YV58</accession>
<dbReference type="Pfam" id="PF12874">
    <property type="entry name" value="zf-met"/>
    <property type="match status" value="2"/>
</dbReference>
<evidence type="ECO:0000313" key="3">
    <source>
        <dbReference type="Proteomes" id="UP001162162"/>
    </source>
</evidence>
<dbReference type="Gene3D" id="3.30.160.60">
    <property type="entry name" value="Classic Zinc Finger"/>
    <property type="match status" value="2"/>
</dbReference>
<dbReference type="PANTHER" id="PTHR47487">
    <property type="entry name" value="OS06G0651300 PROTEIN-RELATED"/>
    <property type="match status" value="1"/>
</dbReference>
<dbReference type="InterPro" id="IPR036236">
    <property type="entry name" value="Znf_C2H2_sf"/>
</dbReference>
<proteinExistence type="predicted"/>
<sequence length="99" mass="11271">MSSVEEVYNSGVQDVDITLTNNNRLYGNEDIQSSDVTKKTPLSCEICNIKVTSTKILQRHLDGRKHKIRMERRGKSFTCELCEITANSETQLNIHLNSK</sequence>
<dbReference type="SMART" id="SM00451">
    <property type="entry name" value="ZnF_U1"/>
    <property type="match status" value="1"/>
</dbReference>
<dbReference type="InterPro" id="IPR003604">
    <property type="entry name" value="Matrin/U1-like-C_Znf_C2H2"/>
</dbReference>
<protein>
    <recommendedName>
        <fullName evidence="1">U1-type domain-containing protein</fullName>
    </recommendedName>
</protein>
<dbReference type="GO" id="GO:0008270">
    <property type="term" value="F:zinc ion binding"/>
    <property type="evidence" value="ECO:0007669"/>
    <property type="project" value="InterPro"/>
</dbReference>
<dbReference type="PANTHER" id="PTHR47487:SF8">
    <property type="entry name" value="OS08G0270900 PROTEIN"/>
    <property type="match status" value="1"/>
</dbReference>
<dbReference type="SUPFAM" id="SSF57667">
    <property type="entry name" value="beta-beta-alpha zinc fingers"/>
    <property type="match status" value="2"/>
</dbReference>
<reference evidence="2" key="1">
    <citation type="journal article" date="2023" name="Insect Mol. Biol.">
        <title>Genome sequencing provides insights into the evolution of gene families encoding plant cell wall-degrading enzymes in longhorned beetles.</title>
        <authorList>
            <person name="Shin N.R."/>
            <person name="Okamura Y."/>
            <person name="Kirsch R."/>
            <person name="Pauchet Y."/>
        </authorList>
    </citation>
    <scope>NUCLEOTIDE SEQUENCE</scope>
    <source>
        <strain evidence="2">AMC_N1</strain>
    </source>
</reference>
<organism evidence="2 3">
    <name type="scientific">Aromia moschata</name>
    <dbReference type="NCBI Taxonomy" id="1265417"/>
    <lineage>
        <taxon>Eukaryota</taxon>
        <taxon>Metazoa</taxon>
        <taxon>Ecdysozoa</taxon>
        <taxon>Arthropoda</taxon>
        <taxon>Hexapoda</taxon>
        <taxon>Insecta</taxon>
        <taxon>Pterygota</taxon>
        <taxon>Neoptera</taxon>
        <taxon>Endopterygota</taxon>
        <taxon>Coleoptera</taxon>
        <taxon>Polyphaga</taxon>
        <taxon>Cucujiformia</taxon>
        <taxon>Chrysomeloidea</taxon>
        <taxon>Cerambycidae</taxon>
        <taxon>Cerambycinae</taxon>
        <taxon>Callichromatini</taxon>
        <taxon>Aromia</taxon>
    </lineage>
</organism>
<feature type="domain" description="U1-type" evidence="1">
    <location>
        <begin position="39"/>
        <end position="73"/>
    </location>
</feature>
<comment type="caution">
    <text evidence="2">The sequence shown here is derived from an EMBL/GenBank/DDBJ whole genome shotgun (WGS) entry which is preliminary data.</text>
</comment>
<dbReference type="Proteomes" id="UP001162162">
    <property type="component" value="Unassembled WGS sequence"/>
</dbReference>
<dbReference type="InterPro" id="IPR013087">
    <property type="entry name" value="Znf_C2H2_type"/>
</dbReference>